<dbReference type="Bgee" id="ENSGACG00000008657">
    <property type="expression patterns" value="Expressed in spleen and 11 other cell types or tissues"/>
</dbReference>
<dbReference type="AlphaFoldDB" id="G3P1F6"/>
<evidence type="ECO:0000256" key="1">
    <source>
        <dbReference type="SAM" id="MobiDB-lite"/>
    </source>
</evidence>
<dbReference type="Ensembl" id="ENSGACT00000011452.1">
    <property type="protein sequence ID" value="ENSGACP00000011429.1"/>
    <property type="gene ID" value="ENSGACG00000008657.1"/>
</dbReference>
<name>G3P1F6_GASAC</name>
<dbReference type="STRING" id="69293.ENSGACP00000011429"/>
<reference evidence="2" key="2">
    <citation type="submission" date="2024-04" db="UniProtKB">
        <authorList>
            <consortium name="Ensembl"/>
        </authorList>
    </citation>
    <scope>IDENTIFICATION</scope>
</reference>
<accession>G3P1F6</accession>
<protein>
    <submittedName>
        <fullName evidence="2">Uncharacterized protein</fullName>
    </submittedName>
</protein>
<feature type="compositionally biased region" description="Low complexity" evidence="1">
    <location>
        <begin position="115"/>
        <end position="129"/>
    </location>
</feature>
<evidence type="ECO:0000313" key="2">
    <source>
        <dbReference type="Ensembl" id="ENSGACP00000011429.1"/>
    </source>
</evidence>
<dbReference type="InParanoid" id="G3P1F6"/>
<feature type="region of interest" description="Disordered" evidence="1">
    <location>
        <begin position="1"/>
        <end position="68"/>
    </location>
</feature>
<sequence>ALETGTSAVNGAGSSAASTQKKTERPRANSSGSVDASRLTGGPVGFSVASSGKPTLQIPVGPQCRSRGHSAGYLRREVQGHSSPEDIVVKVDKEVCRQMDSVFVELLSRQALQDPSSSAASSPSAQGSQKKGKRDGCR</sequence>
<organism evidence="2">
    <name type="scientific">Gasterosteus aculeatus</name>
    <name type="common">Three-spined stickleback</name>
    <dbReference type="NCBI Taxonomy" id="69293"/>
    <lineage>
        <taxon>Eukaryota</taxon>
        <taxon>Metazoa</taxon>
        <taxon>Chordata</taxon>
        <taxon>Craniata</taxon>
        <taxon>Vertebrata</taxon>
        <taxon>Euteleostomi</taxon>
        <taxon>Actinopterygii</taxon>
        <taxon>Neopterygii</taxon>
        <taxon>Teleostei</taxon>
        <taxon>Neoteleostei</taxon>
        <taxon>Acanthomorphata</taxon>
        <taxon>Eupercaria</taxon>
        <taxon>Perciformes</taxon>
        <taxon>Cottioidei</taxon>
        <taxon>Gasterosteales</taxon>
        <taxon>Gasterosteidae</taxon>
        <taxon>Gasterosteus</taxon>
    </lineage>
</organism>
<feature type="compositionally biased region" description="Low complexity" evidence="1">
    <location>
        <begin position="1"/>
        <end position="19"/>
    </location>
</feature>
<feature type="region of interest" description="Disordered" evidence="1">
    <location>
        <begin position="111"/>
        <end position="138"/>
    </location>
</feature>
<reference evidence="2" key="1">
    <citation type="submission" date="2006-01" db="EMBL/GenBank/DDBJ databases">
        <authorList>
            <person name="Lindblad-Toh K."/>
            <person name="Mauceli E."/>
            <person name="Grabherr M."/>
            <person name="Chang J.L."/>
            <person name="Lander E.S."/>
        </authorList>
    </citation>
    <scope>NUCLEOTIDE SEQUENCE [LARGE SCALE GENOMIC DNA]</scope>
</reference>
<proteinExistence type="predicted"/>